<organism evidence="2 3">
    <name type="scientific">Portunus trituberculatus</name>
    <name type="common">Swimming crab</name>
    <name type="synonym">Neptunus trituberculatus</name>
    <dbReference type="NCBI Taxonomy" id="210409"/>
    <lineage>
        <taxon>Eukaryota</taxon>
        <taxon>Metazoa</taxon>
        <taxon>Ecdysozoa</taxon>
        <taxon>Arthropoda</taxon>
        <taxon>Crustacea</taxon>
        <taxon>Multicrustacea</taxon>
        <taxon>Malacostraca</taxon>
        <taxon>Eumalacostraca</taxon>
        <taxon>Eucarida</taxon>
        <taxon>Decapoda</taxon>
        <taxon>Pleocyemata</taxon>
        <taxon>Brachyura</taxon>
        <taxon>Eubrachyura</taxon>
        <taxon>Portunoidea</taxon>
        <taxon>Portunidae</taxon>
        <taxon>Portuninae</taxon>
        <taxon>Portunus</taxon>
    </lineage>
</organism>
<comment type="caution">
    <text evidence="2">The sequence shown here is derived from an EMBL/GenBank/DDBJ whole genome shotgun (WGS) entry which is preliminary data.</text>
</comment>
<protein>
    <submittedName>
        <fullName evidence="2">Uncharacterized protein</fullName>
    </submittedName>
</protein>
<dbReference type="EMBL" id="VSRR010051423">
    <property type="protein sequence ID" value="MPC79551.1"/>
    <property type="molecule type" value="Genomic_DNA"/>
</dbReference>
<evidence type="ECO:0000313" key="3">
    <source>
        <dbReference type="Proteomes" id="UP000324222"/>
    </source>
</evidence>
<feature type="region of interest" description="Disordered" evidence="1">
    <location>
        <begin position="159"/>
        <end position="186"/>
    </location>
</feature>
<dbReference type="Proteomes" id="UP000324222">
    <property type="component" value="Unassembled WGS sequence"/>
</dbReference>
<evidence type="ECO:0000313" key="2">
    <source>
        <dbReference type="EMBL" id="MPC79551.1"/>
    </source>
</evidence>
<proteinExistence type="predicted"/>
<sequence length="186" mass="20973">MSPCFSHTSHRRQNLASHMKKQVGKDWQDVSVLQQHHHLTSFFPTCIRKHVLRRVVIFHDHNYQSRYRKLSHVIISSSDWSLAPRGASVSSGRKEGRLHLDKEVTTTDRPSLPCVCRSCSTATQNAPPLNALSLSLLLLLPSQSQRPRVKTRVCLLPKLRRTKRGRRNAQSTGTAGKQGARSQAAL</sequence>
<name>A0A5B7I2G7_PORTR</name>
<reference evidence="2 3" key="1">
    <citation type="submission" date="2019-05" db="EMBL/GenBank/DDBJ databases">
        <title>Another draft genome of Portunus trituberculatus and its Hox gene families provides insights of decapod evolution.</title>
        <authorList>
            <person name="Jeong J.-H."/>
            <person name="Song I."/>
            <person name="Kim S."/>
            <person name="Choi T."/>
            <person name="Kim D."/>
            <person name="Ryu S."/>
            <person name="Kim W."/>
        </authorList>
    </citation>
    <scope>NUCLEOTIDE SEQUENCE [LARGE SCALE GENOMIC DNA]</scope>
    <source>
        <tissue evidence="2">Muscle</tissue>
    </source>
</reference>
<evidence type="ECO:0000256" key="1">
    <source>
        <dbReference type="SAM" id="MobiDB-lite"/>
    </source>
</evidence>
<gene>
    <name evidence="2" type="ORF">E2C01_074081</name>
</gene>
<accession>A0A5B7I2G7</accession>
<keyword evidence="3" id="KW-1185">Reference proteome</keyword>
<dbReference type="AlphaFoldDB" id="A0A5B7I2G7"/>